<dbReference type="InterPro" id="IPR011249">
    <property type="entry name" value="Metalloenz_LuxS/M16"/>
</dbReference>
<name>A0AAV6H1H9_9TELE</name>
<feature type="domain" description="Peptidase M16 N-terminal" evidence="4">
    <location>
        <begin position="56"/>
        <end position="201"/>
    </location>
</feature>
<dbReference type="GO" id="GO:0016020">
    <property type="term" value="C:membrane"/>
    <property type="evidence" value="ECO:0007669"/>
    <property type="project" value="UniProtKB-ARBA"/>
</dbReference>
<dbReference type="FunFam" id="3.30.830.10:FF:000021">
    <property type="entry name" value="Cytochrome b-c1 complex subunit 2"/>
    <property type="match status" value="1"/>
</dbReference>
<dbReference type="InterPro" id="IPR007863">
    <property type="entry name" value="Peptidase_M16_C"/>
</dbReference>
<dbReference type="EMBL" id="JADWDJ010000006">
    <property type="protein sequence ID" value="KAG5279871.1"/>
    <property type="molecule type" value="Genomic_DNA"/>
</dbReference>
<evidence type="ECO:0000259" key="5">
    <source>
        <dbReference type="Pfam" id="PF05193"/>
    </source>
</evidence>
<keyword evidence="3" id="KW-0496">Mitochondrion</keyword>
<organism evidence="6 7">
    <name type="scientific">Alosa alosa</name>
    <name type="common">allis shad</name>
    <dbReference type="NCBI Taxonomy" id="278164"/>
    <lineage>
        <taxon>Eukaryota</taxon>
        <taxon>Metazoa</taxon>
        <taxon>Chordata</taxon>
        <taxon>Craniata</taxon>
        <taxon>Vertebrata</taxon>
        <taxon>Euteleostomi</taxon>
        <taxon>Actinopterygii</taxon>
        <taxon>Neopterygii</taxon>
        <taxon>Teleostei</taxon>
        <taxon>Clupei</taxon>
        <taxon>Clupeiformes</taxon>
        <taxon>Clupeoidei</taxon>
        <taxon>Clupeidae</taxon>
        <taxon>Alosa</taxon>
    </lineage>
</organism>
<dbReference type="SUPFAM" id="SSF63411">
    <property type="entry name" value="LuxS/MPP-like metallohydrolase"/>
    <property type="match status" value="2"/>
</dbReference>
<dbReference type="GO" id="GO:0046872">
    <property type="term" value="F:metal ion binding"/>
    <property type="evidence" value="ECO:0007669"/>
    <property type="project" value="InterPro"/>
</dbReference>
<gene>
    <name evidence="6" type="ORF">AALO_G00082460</name>
</gene>
<dbReference type="Pfam" id="PF00675">
    <property type="entry name" value="Peptidase_M16"/>
    <property type="match status" value="1"/>
</dbReference>
<feature type="domain" description="Peptidase M16 C-terminal" evidence="5">
    <location>
        <begin position="207"/>
        <end position="384"/>
    </location>
</feature>
<dbReference type="PANTHER" id="PTHR11851:SF226">
    <property type="entry name" value="CYTOCHROME B-C1 COMPLEX SUBUNIT 2, MITOCHONDRIAL"/>
    <property type="match status" value="1"/>
</dbReference>
<proteinExistence type="predicted"/>
<comment type="subcellular location">
    <subcellularLocation>
        <location evidence="1">Mitochondrion</location>
    </subcellularLocation>
</comment>
<dbReference type="FunFam" id="3.30.830.10:FF:000039">
    <property type="entry name" value="Ubiquinol-cytochrome c reductase core subunit 2"/>
    <property type="match status" value="1"/>
</dbReference>
<evidence type="ECO:0000256" key="2">
    <source>
        <dbReference type="ARBA" id="ARBA00022946"/>
    </source>
</evidence>
<dbReference type="Gene3D" id="3.30.830.10">
    <property type="entry name" value="Metalloenzyme, LuxS/M16 peptidase-like"/>
    <property type="match status" value="2"/>
</dbReference>
<reference evidence="6" key="1">
    <citation type="submission" date="2020-10" db="EMBL/GenBank/DDBJ databases">
        <title>Chromosome-scale genome assembly of the Allis shad, Alosa alosa.</title>
        <authorList>
            <person name="Margot Z."/>
            <person name="Christophe K."/>
            <person name="Cabau C."/>
            <person name="Louis A."/>
            <person name="Berthelot C."/>
            <person name="Parey E."/>
            <person name="Roest Crollius H."/>
            <person name="Montfort J."/>
            <person name="Robinson-Rechavi M."/>
            <person name="Bucao C."/>
            <person name="Bouchez O."/>
            <person name="Gislard M."/>
            <person name="Lluch J."/>
            <person name="Milhes M."/>
            <person name="Lampietro C."/>
            <person name="Lopez Roques C."/>
            <person name="Donnadieu C."/>
            <person name="Braasch I."/>
            <person name="Desvignes T."/>
            <person name="Postlethwait J."/>
            <person name="Bobe J."/>
            <person name="Guiguen Y."/>
        </authorList>
    </citation>
    <scope>NUCLEOTIDE SEQUENCE</scope>
    <source>
        <strain evidence="6">M-15738</strain>
        <tissue evidence="6">Blood</tissue>
    </source>
</reference>
<evidence type="ECO:0000313" key="6">
    <source>
        <dbReference type="EMBL" id="KAG5279871.1"/>
    </source>
</evidence>
<evidence type="ECO:0000259" key="4">
    <source>
        <dbReference type="Pfam" id="PF00675"/>
    </source>
</evidence>
<keyword evidence="7" id="KW-1185">Reference proteome</keyword>
<dbReference type="Proteomes" id="UP000823561">
    <property type="component" value="Chromosome 6"/>
</dbReference>
<dbReference type="PANTHER" id="PTHR11851">
    <property type="entry name" value="METALLOPROTEASE"/>
    <property type="match status" value="1"/>
</dbReference>
<keyword evidence="2" id="KW-0809">Transit peptide</keyword>
<dbReference type="AlphaFoldDB" id="A0AAV6H1H9"/>
<evidence type="ECO:0000256" key="1">
    <source>
        <dbReference type="ARBA" id="ARBA00004173"/>
    </source>
</evidence>
<comment type="caution">
    <text evidence="6">The sequence shown here is derived from an EMBL/GenBank/DDBJ whole genome shotgun (WGS) entry which is preliminary data.</text>
</comment>
<dbReference type="InterPro" id="IPR050361">
    <property type="entry name" value="MPP/UQCRC_Complex"/>
</dbReference>
<protein>
    <submittedName>
        <fullName evidence="6">Uncharacterized protein</fullName>
    </submittedName>
</protein>
<dbReference type="Pfam" id="PF05193">
    <property type="entry name" value="Peptidase_M16_C"/>
    <property type="match status" value="1"/>
</dbReference>
<dbReference type="InterPro" id="IPR011765">
    <property type="entry name" value="Pept_M16_N"/>
</dbReference>
<evidence type="ECO:0000313" key="7">
    <source>
        <dbReference type="Proteomes" id="UP000823561"/>
    </source>
</evidence>
<dbReference type="GO" id="GO:0005739">
    <property type="term" value="C:mitochondrion"/>
    <property type="evidence" value="ECO:0007669"/>
    <property type="project" value="UniProtKB-SubCell"/>
</dbReference>
<sequence length="460" mass="48988">MKGVRPLNHLSRRCYAAARRSSLAEPLPVDRRNAPVKPVFQPQDIQVSKLPSGLLIASLENYSAISKIGVFVNAGSRYETPDIVGLTHVLRLAGNLTTKGASALKICRSIEAVGGSLSVTSSREHMAYSAECLRDDFDTVMEYLINVITAPEFRPWELSDLIPRIKVDIAMAKECPQIGVVEKLHEAAYKNGLSNSLYCPDFNVGKIRSDQLQSFVENNYTSARMTVVGLGVKHSVLKQMGEQYLNVHPGAGVPGAKAVYRGGEMRLQSADGLVHALVASESAVTGSVEANAFSVLQRALGAGPHVKRGANICSKLCQGIAKATTQPFDATAFSATYSDSGLFGVYTISQYDAAGDVIIAALAQVAAIADGGLSAEDLARAKNQVKAEYLMSLETTEGLLEEVAAQVFSSGAYSKPEAVLQAIDTVTSSDVTNAAKKFVSGKKTMVSSGHLVNTPFVDEL</sequence>
<evidence type="ECO:0000256" key="3">
    <source>
        <dbReference type="ARBA" id="ARBA00023128"/>
    </source>
</evidence>
<accession>A0AAV6H1H9</accession>